<sequence length="282" mass="31915">MKNTDKHIDRLLSGYEVPATKSRREAWEQLNRKISANEKLPKRQPVRRINFAYYLTGAAAAAVILVLVLFNFFRPKEEFSNKQMAIQETILPDSSQVVLKTNSKIEYHERLIDGARLVNLDGEAFFSVTKGKKFQVDFPGGNLHVLGTKFNIRAYSEDMGRVDCFEGSVKLKINQQDIVLTKGQAVSFSPDHIEGPFEIKADNLTGITDNLYHWSDRPLQEILSLICAREGYQLSASESILEKRFTGSLNLTNGKQALTILTKAMNLDYNLTKNQLKIVESN</sequence>
<protein>
    <submittedName>
        <fullName evidence="3">FecR family protein</fullName>
    </submittedName>
</protein>
<accession>A0A419W6L5</accession>
<dbReference type="Proteomes" id="UP000283387">
    <property type="component" value="Unassembled WGS sequence"/>
</dbReference>
<evidence type="ECO:0000313" key="4">
    <source>
        <dbReference type="Proteomes" id="UP000283387"/>
    </source>
</evidence>
<gene>
    <name evidence="3" type="ORF">BC643_1419</name>
</gene>
<dbReference type="PANTHER" id="PTHR30273:SF2">
    <property type="entry name" value="PROTEIN FECR"/>
    <property type="match status" value="1"/>
</dbReference>
<dbReference type="PANTHER" id="PTHR30273">
    <property type="entry name" value="PERIPLASMIC SIGNAL SENSOR AND SIGMA FACTOR ACTIVATOR FECR-RELATED"/>
    <property type="match status" value="1"/>
</dbReference>
<dbReference type="EMBL" id="RAPN01000001">
    <property type="protein sequence ID" value="RKD91070.1"/>
    <property type="molecule type" value="Genomic_DNA"/>
</dbReference>
<dbReference type="GO" id="GO:0016989">
    <property type="term" value="F:sigma factor antagonist activity"/>
    <property type="evidence" value="ECO:0007669"/>
    <property type="project" value="TreeGrafter"/>
</dbReference>
<feature type="transmembrane region" description="Helical" evidence="1">
    <location>
        <begin position="51"/>
        <end position="73"/>
    </location>
</feature>
<keyword evidence="4" id="KW-1185">Reference proteome</keyword>
<evidence type="ECO:0000259" key="2">
    <source>
        <dbReference type="Pfam" id="PF04773"/>
    </source>
</evidence>
<organism evidence="3 4">
    <name type="scientific">Mangrovibacterium diazotrophicum</name>
    <dbReference type="NCBI Taxonomy" id="1261403"/>
    <lineage>
        <taxon>Bacteria</taxon>
        <taxon>Pseudomonadati</taxon>
        <taxon>Bacteroidota</taxon>
        <taxon>Bacteroidia</taxon>
        <taxon>Marinilabiliales</taxon>
        <taxon>Prolixibacteraceae</taxon>
        <taxon>Mangrovibacterium</taxon>
    </lineage>
</organism>
<reference evidence="3 4" key="1">
    <citation type="submission" date="2018-09" db="EMBL/GenBank/DDBJ databases">
        <title>Genomic Encyclopedia of Archaeal and Bacterial Type Strains, Phase II (KMG-II): from individual species to whole genera.</title>
        <authorList>
            <person name="Goeker M."/>
        </authorList>
    </citation>
    <scope>NUCLEOTIDE SEQUENCE [LARGE SCALE GENOMIC DNA]</scope>
    <source>
        <strain evidence="3 4">DSM 27148</strain>
    </source>
</reference>
<dbReference type="PIRSF" id="PIRSF018266">
    <property type="entry name" value="FecR"/>
    <property type="match status" value="1"/>
</dbReference>
<name>A0A419W6L5_9BACT</name>
<evidence type="ECO:0000256" key="1">
    <source>
        <dbReference type="SAM" id="Phobius"/>
    </source>
</evidence>
<keyword evidence="1" id="KW-0812">Transmembrane</keyword>
<dbReference type="InterPro" id="IPR012373">
    <property type="entry name" value="Ferrdict_sens_TM"/>
</dbReference>
<comment type="caution">
    <text evidence="3">The sequence shown here is derived from an EMBL/GenBank/DDBJ whole genome shotgun (WGS) entry which is preliminary data.</text>
</comment>
<dbReference type="Gene3D" id="2.60.120.1440">
    <property type="match status" value="1"/>
</dbReference>
<keyword evidence="1" id="KW-1133">Transmembrane helix</keyword>
<keyword evidence="1" id="KW-0472">Membrane</keyword>
<evidence type="ECO:0000313" key="3">
    <source>
        <dbReference type="EMBL" id="RKD91070.1"/>
    </source>
</evidence>
<proteinExistence type="predicted"/>
<dbReference type="AlphaFoldDB" id="A0A419W6L5"/>
<feature type="domain" description="FecR protein" evidence="2">
    <location>
        <begin position="86"/>
        <end position="170"/>
    </location>
</feature>
<dbReference type="InterPro" id="IPR006860">
    <property type="entry name" value="FecR"/>
</dbReference>
<dbReference type="OrthoDB" id="645173at2"/>
<dbReference type="RefSeq" id="WP_120272407.1">
    <property type="nucleotide sequence ID" value="NZ_RAPN01000001.1"/>
</dbReference>
<dbReference type="Pfam" id="PF04773">
    <property type="entry name" value="FecR"/>
    <property type="match status" value="1"/>
</dbReference>